<reference evidence="1 2" key="2">
    <citation type="journal article" date="2011" name="Stand. Genomic Sci.">
        <title>Complete genome sequence of Mahella australiensis type strain (50-1 BON).</title>
        <authorList>
            <person name="Sikorski J."/>
            <person name="Teshima H."/>
            <person name="Nolan M."/>
            <person name="Lucas S."/>
            <person name="Hammon N."/>
            <person name="Deshpande S."/>
            <person name="Cheng J.F."/>
            <person name="Pitluck S."/>
            <person name="Liolios K."/>
            <person name="Pagani I."/>
            <person name="Ivanova N."/>
            <person name="Huntemann M."/>
            <person name="Mavromatis K."/>
            <person name="Ovchinikova G."/>
            <person name="Pati A."/>
            <person name="Tapia R."/>
            <person name="Han C."/>
            <person name="Goodwin L."/>
            <person name="Chen A."/>
            <person name="Palaniappan K."/>
            <person name="Land M."/>
            <person name="Hauser L."/>
            <person name="Ngatchou-Djao O.D."/>
            <person name="Rohde M."/>
            <person name="Pukall R."/>
            <person name="Spring S."/>
            <person name="Abt B."/>
            <person name="Goker M."/>
            <person name="Detter J.C."/>
            <person name="Woyke T."/>
            <person name="Bristow J."/>
            <person name="Markowitz V."/>
            <person name="Hugenholtz P."/>
            <person name="Eisen J.A."/>
            <person name="Kyrpides N.C."/>
            <person name="Klenk H.P."/>
            <person name="Lapidus A."/>
        </authorList>
    </citation>
    <scope>NUCLEOTIDE SEQUENCE [LARGE SCALE GENOMIC DNA]</scope>
    <source>
        <strain evidence="2">DSM 15567 / CIP 107919 / 50-1 BON</strain>
    </source>
</reference>
<dbReference type="EMBL" id="CP002360">
    <property type="protein sequence ID" value="AEE97642.1"/>
    <property type="molecule type" value="Genomic_DNA"/>
</dbReference>
<dbReference type="STRING" id="697281.Mahau_2484"/>
<dbReference type="AlphaFoldDB" id="F3ZXG1"/>
<protein>
    <submittedName>
        <fullName evidence="1">Uncharacterized protein</fullName>
    </submittedName>
</protein>
<dbReference type="Proteomes" id="UP000008457">
    <property type="component" value="Chromosome"/>
</dbReference>
<name>F3ZXG1_MAHA5</name>
<reference evidence="2" key="1">
    <citation type="submission" date="2010-11" db="EMBL/GenBank/DDBJ databases">
        <title>The complete genome of Mahella australiensis DSM 15567.</title>
        <authorList>
            <consortium name="US DOE Joint Genome Institute (JGI-PGF)"/>
            <person name="Lucas S."/>
            <person name="Copeland A."/>
            <person name="Lapidus A."/>
            <person name="Bruce D."/>
            <person name="Goodwin L."/>
            <person name="Pitluck S."/>
            <person name="Kyrpides N."/>
            <person name="Mavromatis K."/>
            <person name="Pagani I."/>
            <person name="Ivanova N."/>
            <person name="Teshima H."/>
            <person name="Brettin T."/>
            <person name="Detter J.C."/>
            <person name="Han C."/>
            <person name="Tapia R."/>
            <person name="Land M."/>
            <person name="Hauser L."/>
            <person name="Markowitz V."/>
            <person name="Cheng J.-F."/>
            <person name="Hugenholtz P."/>
            <person name="Woyke T."/>
            <person name="Wu D."/>
            <person name="Spring S."/>
            <person name="Pukall R."/>
            <person name="Steenblock K."/>
            <person name="Schneider S."/>
            <person name="Klenk H.-P."/>
            <person name="Eisen J.A."/>
        </authorList>
    </citation>
    <scope>NUCLEOTIDE SEQUENCE [LARGE SCALE GENOMIC DNA]</scope>
    <source>
        <strain evidence="2">DSM 15567 / CIP 107919 / 50-1 BON</strain>
    </source>
</reference>
<sequence>MRLIKFPDIEIRNLEDIKKFYEALEDTPDEIDVRTVVINSQRADDILARLYDNAATIDQQMLVGMYWALRGPSSSDKVPYNKVGIREVEEI</sequence>
<accession>F3ZXG1</accession>
<gene>
    <name evidence="1" type="ordered locus">Mahau_2484</name>
</gene>
<evidence type="ECO:0000313" key="1">
    <source>
        <dbReference type="EMBL" id="AEE97642.1"/>
    </source>
</evidence>
<dbReference type="RefSeq" id="WP_013782068.1">
    <property type="nucleotide sequence ID" value="NC_015520.1"/>
</dbReference>
<keyword evidence="2" id="KW-1185">Reference proteome</keyword>
<dbReference type="HOGENOM" id="CLU_2423440_0_0_9"/>
<evidence type="ECO:0000313" key="2">
    <source>
        <dbReference type="Proteomes" id="UP000008457"/>
    </source>
</evidence>
<dbReference type="KEGG" id="mas:Mahau_2484"/>
<organism evidence="1 2">
    <name type="scientific">Mahella australiensis (strain DSM 15567 / CIP 107919 / 50-1 BON)</name>
    <dbReference type="NCBI Taxonomy" id="697281"/>
    <lineage>
        <taxon>Bacteria</taxon>
        <taxon>Bacillati</taxon>
        <taxon>Bacillota</taxon>
        <taxon>Clostridia</taxon>
        <taxon>Thermoanaerobacterales</taxon>
        <taxon>Thermoanaerobacterales Family IV. Incertae Sedis</taxon>
        <taxon>Mahella</taxon>
    </lineage>
</organism>
<proteinExistence type="predicted"/>